<reference evidence="5" key="1">
    <citation type="submission" date="2016-01" db="EMBL/GenBank/DDBJ databases">
        <title>Reference transcriptome for the parasite Schistocephalus solidus: insights into the molecular evolution of parasitism.</title>
        <authorList>
            <person name="Hebert F.O."/>
            <person name="Grambauer S."/>
            <person name="Barber I."/>
            <person name="Landry C.R."/>
            <person name="Aubin-Horth N."/>
        </authorList>
    </citation>
    <scope>NUCLEOTIDE SEQUENCE</scope>
</reference>
<protein>
    <recommendedName>
        <fullName evidence="4">PX domain-containing protein</fullName>
    </recommendedName>
</protein>
<dbReference type="InterPro" id="IPR015404">
    <property type="entry name" value="Vps5_C"/>
</dbReference>
<feature type="compositionally biased region" description="Basic and acidic residues" evidence="3">
    <location>
        <begin position="431"/>
        <end position="441"/>
    </location>
</feature>
<proteinExistence type="inferred from homology"/>
<evidence type="ECO:0000259" key="4">
    <source>
        <dbReference type="PROSITE" id="PS50195"/>
    </source>
</evidence>
<dbReference type="InterPro" id="IPR036871">
    <property type="entry name" value="PX_dom_sf"/>
</dbReference>
<feature type="region of interest" description="Disordered" evidence="3">
    <location>
        <begin position="431"/>
        <end position="450"/>
    </location>
</feature>
<keyword evidence="2" id="KW-0813">Transport</keyword>
<dbReference type="PANTHER" id="PTHR45850">
    <property type="entry name" value="SORTING NEXIN FAMILY MEMBER"/>
    <property type="match status" value="1"/>
</dbReference>
<dbReference type="PROSITE" id="PS50195">
    <property type="entry name" value="PX"/>
    <property type="match status" value="1"/>
</dbReference>
<dbReference type="SUPFAM" id="SSF64268">
    <property type="entry name" value="PX domain"/>
    <property type="match status" value="1"/>
</dbReference>
<dbReference type="FunFam" id="3.30.1520.10:FF:000001">
    <property type="entry name" value="Sorting nexin"/>
    <property type="match status" value="1"/>
</dbReference>
<name>A0A0V0J8L1_SCHSO</name>
<dbReference type="PIRSF" id="PIRSF036924">
    <property type="entry name" value="Snx5_Snx6"/>
    <property type="match status" value="1"/>
</dbReference>
<dbReference type="Gene3D" id="1.20.1270.60">
    <property type="entry name" value="Arfaptin homology (AH) domain/BAR domain"/>
    <property type="match status" value="1"/>
</dbReference>
<dbReference type="SUPFAM" id="SSF103657">
    <property type="entry name" value="BAR/IMD domain-like"/>
    <property type="match status" value="1"/>
</dbReference>
<dbReference type="PANTHER" id="PTHR45850:SF1">
    <property type="entry name" value="SORTING NEXIN 6, ISOFORM B"/>
    <property type="match status" value="1"/>
</dbReference>
<dbReference type="EMBL" id="GEEE01001286">
    <property type="protein sequence ID" value="JAP61939.1"/>
    <property type="molecule type" value="Transcribed_RNA"/>
</dbReference>
<dbReference type="Pfam" id="PF09325">
    <property type="entry name" value="Vps5"/>
    <property type="match status" value="1"/>
</dbReference>
<dbReference type="GO" id="GO:0035091">
    <property type="term" value="F:phosphatidylinositol binding"/>
    <property type="evidence" value="ECO:0007669"/>
    <property type="project" value="InterPro"/>
</dbReference>
<dbReference type="CDD" id="cd06892">
    <property type="entry name" value="PX_SNX5_like"/>
    <property type="match status" value="1"/>
</dbReference>
<dbReference type="InterPro" id="IPR027267">
    <property type="entry name" value="AH/BAR_dom_sf"/>
</dbReference>
<dbReference type="InterPro" id="IPR001683">
    <property type="entry name" value="PX_dom"/>
</dbReference>
<evidence type="ECO:0000256" key="1">
    <source>
        <dbReference type="ARBA" id="ARBA00010883"/>
    </source>
</evidence>
<gene>
    <name evidence="5" type="ORF">TR161731</name>
</gene>
<comment type="similarity">
    <text evidence="1">Belongs to the sorting nexin family.</text>
</comment>
<dbReference type="Gene3D" id="3.30.1520.10">
    <property type="entry name" value="Phox-like domain"/>
    <property type="match status" value="1"/>
</dbReference>
<dbReference type="AlphaFoldDB" id="A0A0V0J8L1"/>
<dbReference type="Pfam" id="PF00787">
    <property type="entry name" value="PX"/>
    <property type="match status" value="1"/>
</dbReference>
<accession>A0A0V0J8L1</accession>
<evidence type="ECO:0000256" key="2">
    <source>
        <dbReference type="ARBA" id="ARBA00022448"/>
    </source>
</evidence>
<organism evidence="5">
    <name type="scientific">Schistocephalus solidus</name>
    <name type="common">Tapeworm</name>
    <dbReference type="NCBI Taxonomy" id="70667"/>
    <lineage>
        <taxon>Eukaryota</taxon>
        <taxon>Metazoa</taxon>
        <taxon>Spiralia</taxon>
        <taxon>Lophotrochozoa</taxon>
        <taxon>Platyhelminthes</taxon>
        <taxon>Cestoda</taxon>
        <taxon>Eucestoda</taxon>
        <taxon>Diphyllobothriidea</taxon>
        <taxon>Diphyllobothriidae</taxon>
        <taxon>Schistocephalus</taxon>
    </lineage>
</organism>
<feature type="domain" description="PX" evidence="4">
    <location>
        <begin position="41"/>
        <end position="188"/>
    </location>
</feature>
<dbReference type="InterPro" id="IPR014637">
    <property type="entry name" value="SNX5/SNX6/SNX32"/>
</dbReference>
<evidence type="ECO:0000256" key="3">
    <source>
        <dbReference type="SAM" id="MobiDB-lite"/>
    </source>
</evidence>
<dbReference type="EMBL" id="GEEE01021212">
    <property type="protein sequence ID" value="JAP42013.1"/>
    <property type="molecule type" value="Transcribed_RNA"/>
</dbReference>
<sequence length="450" mass="51376">MSSDFADPSGFFQSTVPIGGVRSFPPNPAFQSRLITEPGDSANDVYLQVEISDALSDKDRVFFTVRTKTNLPEFKKQEFQVNRVHDEFIWLHDQFEENEAYAGLIVPPAPPRPDFDASRAKLQRLGKSEGTMTKQDMQKLKAELEAEYLANFKKTVAMHEVFVQRIANHPTLRTDYGFRVFLEYEENLSVRTKNTKEKAAGFIKSVTQTADENLLLSNQRDDDPFFRDEKSYLVQFHNAVRDTHLNAEVACQARRDVGDSILRLELLFQDLATSPPINMKPAEAQLAAKMSKFFSSLYPLEMRIAADEDLKLTDTLMYYTNDSAAAKSLLYRRSRALADYQNANKALDKARAKQRDIATADAHQAETHKRFIDISESARRELEDFKVRRIKYFQKSLVSLAELQIKHAKANIELIRNTLAALQPVNYADIRRTPDSRDDAPVKPQQPLTN</sequence>
<dbReference type="EMBL" id="GEEE01023420">
    <property type="protein sequence ID" value="JAP39805.1"/>
    <property type="molecule type" value="Transcribed_RNA"/>
</dbReference>
<evidence type="ECO:0000313" key="5">
    <source>
        <dbReference type="EMBL" id="JAP61939.1"/>
    </source>
</evidence>